<dbReference type="AlphaFoldDB" id="A0AAW2JGR8"/>
<organism evidence="2">
    <name type="scientific">Sesamum radiatum</name>
    <name type="common">Black benniseed</name>
    <dbReference type="NCBI Taxonomy" id="300843"/>
    <lineage>
        <taxon>Eukaryota</taxon>
        <taxon>Viridiplantae</taxon>
        <taxon>Streptophyta</taxon>
        <taxon>Embryophyta</taxon>
        <taxon>Tracheophyta</taxon>
        <taxon>Spermatophyta</taxon>
        <taxon>Magnoliopsida</taxon>
        <taxon>eudicotyledons</taxon>
        <taxon>Gunneridae</taxon>
        <taxon>Pentapetalae</taxon>
        <taxon>asterids</taxon>
        <taxon>lamiids</taxon>
        <taxon>Lamiales</taxon>
        <taxon>Pedaliaceae</taxon>
        <taxon>Sesamum</taxon>
    </lineage>
</organism>
<dbReference type="SUPFAM" id="SSF56219">
    <property type="entry name" value="DNase I-like"/>
    <property type="match status" value="1"/>
</dbReference>
<reference evidence="2" key="2">
    <citation type="journal article" date="2024" name="Plant">
        <title>Genomic evolution and insights into agronomic trait innovations of Sesamum species.</title>
        <authorList>
            <person name="Miao H."/>
            <person name="Wang L."/>
            <person name="Qu L."/>
            <person name="Liu H."/>
            <person name="Sun Y."/>
            <person name="Le M."/>
            <person name="Wang Q."/>
            <person name="Wei S."/>
            <person name="Zheng Y."/>
            <person name="Lin W."/>
            <person name="Duan Y."/>
            <person name="Cao H."/>
            <person name="Xiong S."/>
            <person name="Wang X."/>
            <person name="Wei L."/>
            <person name="Li C."/>
            <person name="Ma Q."/>
            <person name="Ju M."/>
            <person name="Zhao R."/>
            <person name="Li G."/>
            <person name="Mu C."/>
            <person name="Tian Q."/>
            <person name="Mei H."/>
            <person name="Zhang T."/>
            <person name="Gao T."/>
            <person name="Zhang H."/>
        </authorList>
    </citation>
    <scope>NUCLEOTIDE SEQUENCE</scope>
    <source>
        <strain evidence="2">G02</strain>
    </source>
</reference>
<dbReference type="InterPro" id="IPR026960">
    <property type="entry name" value="RVT-Znf"/>
</dbReference>
<feature type="domain" description="Reverse transcriptase" evidence="1">
    <location>
        <begin position="478"/>
        <end position="745"/>
    </location>
</feature>
<proteinExistence type="predicted"/>
<dbReference type="Pfam" id="PF03372">
    <property type="entry name" value="Exo_endo_phos"/>
    <property type="match status" value="1"/>
</dbReference>
<dbReference type="Pfam" id="PF00078">
    <property type="entry name" value="RVT_1"/>
    <property type="match status" value="1"/>
</dbReference>
<protein>
    <recommendedName>
        <fullName evidence="1">Reverse transcriptase domain-containing protein</fullName>
    </recommendedName>
</protein>
<dbReference type="PROSITE" id="PS50878">
    <property type="entry name" value="RT_POL"/>
    <property type="match status" value="1"/>
</dbReference>
<dbReference type="PANTHER" id="PTHR33116:SF84">
    <property type="entry name" value="RNA-DIRECTED DNA POLYMERASE"/>
    <property type="match status" value="1"/>
</dbReference>
<name>A0AAW2JGR8_SESRA</name>
<dbReference type="PANTHER" id="PTHR33116">
    <property type="entry name" value="REVERSE TRANSCRIPTASE ZINC-BINDING DOMAIN-CONTAINING PROTEIN-RELATED-RELATED"/>
    <property type="match status" value="1"/>
</dbReference>
<dbReference type="InterPro" id="IPR005135">
    <property type="entry name" value="Endo/exonuclease/phosphatase"/>
</dbReference>
<dbReference type="InterPro" id="IPR036691">
    <property type="entry name" value="Endo/exonu/phosph_ase_sf"/>
</dbReference>
<dbReference type="Gene3D" id="3.60.10.10">
    <property type="entry name" value="Endonuclease/exonuclease/phosphatase"/>
    <property type="match status" value="1"/>
</dbReference>
<dbReference type="InterPro" id="IPR000477">
    <property type="entry name" value="RT_dom"/>
</dbReference>
<reference evidence="2" key="1">
    <citation type="submission" date="2020-06" db="EMBL/GenBank/DDBJ databases">
        <authorList>
            <person name="Li T."/>
            <person name="Hu X."/>
            <person name="Zhang T."/>
            <person name="Song X."/>
            <person name="Zhang H."/>
            <person name="Dai N."/>
            <person name="Sheng W."/>
            <person name="Hou X."/>
            <person name="Wei L."/>
        </authorList>
    </citation>
    <scope>NUCLEOTIDE SEQUENCE</scope>
    <source>
        <strain evidence="2">G02</strain>
        <tissue evidence="2">Leaf</tissue>
    </source>
</reference>
<accession>A0AAW2JGR8</accession>
<gene>
    <name evidence="2" type="ORF">Sradi_6925000</name>
</gene>
<dbReference type="CDD" id="cd01650">
    <property type="entry name" value="RT_nLTR_like"/>
    <property type="match status" value="1"/>
</dbReference>
<dbReference type="Pfam" id="PF13966">
    <property type="entry name" value="zf-RVT"/>
    <property type="match status" value="1"/>
</dbReference>
<evidence type="ECO:0000313" key="2">
    <source>
        <dbReference type="EMBL" id="KAL0293670.1"/>
    </source>
</evidence>
<dbReference type="GO" id="GO:0003824">
    <property type="term" value="F:catalytic activity"/>
    <property type="evidence" value="ECO:0007669"/>
    <property type="project" value="InterPro"/>
</dbReference>
<dbReference type="InterPro" id="IPR043502">
    <property type="entry name" value="DNA/RNA_pol_sf"/>
</dbReference>
<dbReference type="SUPFAM" id="SSF56672">
    <property type="entry name" value="DNA/RNA polymerases"/>
    <property type="match status" value="1"/>
</dbReference>
<dbReference type="EMBL" id="JACGWJ010000285">
    <property type="protein sequence ID" value="KAL0293670.1"/>
    <property type="molecule type" value="Genomic_DNA"/>
</dbReference>
<comment type="caution">
    <text evidence="2">The sequence shown here is derived from an EMBL/GenBank/DDBJ whole genome shotgun (WGS) entry which is preliminary data.</text>
</comment>
<sequence>MIAIAVWNVRGLNSIAHRHAVAQLVRDRGIQFVGLLETRVRRSNVQAVRAGLLPNWAWFDDYAGPGGRIWLAWDELEVSVEVLMVGEQFIHCRLGNKRTSANCLISVVYGECDPIRRRLLWVDLLTASATIGDSPWCALGDFNIVIDESESCGGSAEVSHAMDAGLIHLPFTGCPFTWHNCSSGRRSLWRRLDRALVNDIWLNRWPHSTYLSALPMTSDHSPLILLGAERRPVGGVFRFDNFLANQPGFLFSVRQVWRNRIFGTAMYGVTRKLRALKAVFRAQRKAKGDLAQNVCLAQALMEKAQALFDEFKDDILLQLVQWCRTVYCKAVLMEDTMLRQRAKLRWLKDGDRCSKAFFRKINATRAKLRVFQITNSAGDVLTMADQVVSEFLSYYETLLGGERQNRALNLDFLQPYLKHTLSSEEAAALILPISAEEIKEAFFDIADDSAPGPDGYTSVFFKKAWPEIGEDVCAAVNEFFVSGRLLKQINATVLVLIPKLQMPTRVSDFRPIACCNVLYKAISKILVKRMHKVLHKLIDYSQTAFVPGRSIADNIMLAQELLSGYNQARFPKRCTIKIDIQKAYDSVKWDFLLETLKIFKFPHQFINWIDQCITTAAFSIALNGQLHGFFKGSKGIRQGDPSSPYLFVLVMELFHVLFQLRVQSEGDFQFHWKCEELGILNLCFADDVLLFCAGDVPSVRRIKAVLDEFAALSGLLVNPTKSTVILSKAIRSERQELLDILGFQEGCLPIKYLGVPLTASRLSVADCQPMLDKVASRLAGWSHLNLSLAGRAQLLKSVLGSLHVYWFDGDRHGKGFLGASLSAYGRGGLGIRRVLHMNVALMLKQVWRIIQEEPTSIWVAWVRRYRLRNQTLWTVNTVSASWCWRKLVKASLLLKEGLVYRVGDGLKFRLWTDLWHPRGPLIKQFPRGPTITGLPVDSWLVTVIHQGQWCWPSASDFDIQSIMADLPAIYPLQPDQVLWKTGTFSTQSLLQFLQPAAPRVIWHQLFGGKFGLPRHEFILWLAILERLSTMDRVWASPMGQQCVLCGGNRESHCHLFFHCSFSRCCLDFLRRRVRFRWPNRSWHLDIFWAARRWRGKHLLNAASRAMLASIIYNIWRERNSRIFQQSSVSAEVVAARAVEEVRLRIISANLKTSLQSNVLFRIWHIPWA</sequence>
<evidence type="ECO:0000259" key="1">
    <source>
        <dbReference type="PROSITE" id="PS50878"/>
    </source>
</evidence>